<dbReference type="SUPFAM" id="SSF89447">
    <property type="entry name" value="AbrB/MazE/MraZ-like"/>
    <property type="match status" value="1"/>
</dbReference>
<dbReference type="EMBL" id="AP028907">
    <property type="protein sequence ID" value="BES82894.1"/>
    <property type="molecule type" value="Genomic_DNA"/>
</dbReference>
<dbReference type="InterPro" id="IPR037914">
    <property type="entry name" value="SpoVT-AbrB_sf"/>
</dbReference>
<dbReference type="GeneID" id="89290461"/>
<dbReference type="Gene3D" id="2.10.260.10">
    <property type="match status" value="1"/>
</dbReference>
<name>A0ABN6ZRK4_9CREN</name>
<evidence type="ECO:0000259" key="1">
    <source>
        <dbReference type="PROSITE" id="PS51740"/>
    </source>
</evidence>
<protein>
    <recommendedName>
        <fullName evidence="1">SpoVT-AbrB domain-containing protein</fullName>
    </recommendedName>
</protein>
<dbReference type="Pfam" id="PF04014">
    <property type="entry name" value="MazE_antitoxin"/>
    <property type="match status" value="1"/>
</dbReference>
<dbReference type="NCBIfam" id="TIGR01439">
    <property type="entry name" value="lp_hng_hel_AbrB"/>
    <property type="match status" value="1"/>
</dbReference>
<dbReference type="PROSITE" id="PS51740">
    <property type="entry name" value="SPOVT_ABRB"/>
    <property type="match status" value="1"/>
</dbReference>
<dbReference type="Proteomes" id="UP001341135">
    <property type="component" value="Chromosome"/>
</dbReference>
<dbReference type="SMART" id="SM00966">
    <property type="entry name" value="SpoVT_AbrB"/>
    <property type="match status" value="1"/>
</dbReference>
<evidence type="ECO:0000313" key="3">
    <source>
        <dbReference type="Proteomes" id="UP001341135"/>
    </source>
</evidence>
<gene>
    <name evidence="2" type="ORF">PABY_24610</name>
</gene>
<sequence length="73" mass="8265">MQGSGIVFRVKLSRKGAVYLPRDVLRRLGLREGDELVLRLEDGRIVLMPVYDPLELALRGPKYGRVTVEELEG</sequence>
<organism evidence="2 3">
    <name type="scientific">Pyrodictium abyssi</name>
    <dbReference type="NCBI Taxonomy" id="54256"/>
    <lineage>
        <taxon>Archaea</taxon>
        <taxon>Thermoproteota</taxon>
        <taxon>Thermoprotei</taxon>
        <taxon>Desulfurococcales</taxon>
        <taxon>Pyrodictiaceae</taxon>
        <taxon>Pyrodictium</taxon>
    </lineage>
</organism>
<reference evidence="2 3" key="1">
    <citation type="submission" date="2023-09" db="EMBL/GenBank/DDBJ databases">
        <title>Pyrofollis japonicus gen. nov. sp. nov., a novel member of the family Pyrodictiaceae isolated from the Iheya North hydrothermal field.</title>
        <authorList>
            <person name="Miyazaki U."/>
            <person name="Sanari M."/>
            <person name="Tame A."/>
            <person name="Kitajima M."/>
            <person name="Okamoto A."/>
            <person name="Sawayama S."/>
            <person name="Miyazaki J."/>
            <person name="Takai K."/>
            <person name="Nakagawa S."/>
        </authorList>
    </citation>
    <scope>NUCLEOTIDE SEQUENCE [LARGE SCALE GENOMIC DNA]</scope>
    <source>
        <strain evidence="2 3">AV2</strain>
    </source>
</reference>
<feature type="domain" description="SpoVT-AbrB" evidence="1">
    <location>
        <begin position="7"/>
        <end position="52"/>
    </location>
</feature>
<dbReference type="RefSeq" id="WP_338250655.1">
    <property type="nucleotide sequence ID" value="NZ_AP028907.1"/>
</dbReference>
<evidence type="ECO:0000313" key="2">
    <source>
        <dbReference type="EMBL" id="BES82894.1"/>
    </source>
</evidence>
<dbReference type="InterPro" id="IPR007159">
    <property type="entry name" value="SpoVT-AbrB_dom"/>
</dbReference>
<keyword evidence="3" id="KW-1185">Reference proteome</keyword>
<proteinExistence type="predicted"/>
<accession>A0ABN6ZRK4</accession>